<feature type="region of interest" description="Disordered" evidence="1">
    <location>
        <begin position="1"/>
        <end position="98"/>
    </location>
</feature>
<feature type="compositionally biased region" description="Basic and acidic residues" evidence="1">
    <location>
        <begin position="1148"/>
        <end position="1164"/>
    </location>
</feature>
<feature type="compositionally biased region" description="Polar residues" evidence="1">
    <location>
        <begin position="1215"/>
        <end position="1225"/>
    </location>
</feature>
<name>A0ABM1RXD2_LIMPO</name>
<feature type="compositionally biased region" description="Basic residues" evidence="1">
    <location>
        <begin position="475"/>
        <end position="485"/>
    </location>
</feature>
<feature type="compositionally biased region" description="Basic residues" evidence="1">
    <location>
        <begin position="112"/>
        <end position="122"/>
    </location>
</feature>
<feature type="compositionally biased region" description="Basic and acidic residues" evidence="1">
    <location>
        <begin position="1576"/>
        <end position="1591"/>
    </location>
</feature>
<organism evidence="3 4">
    <name type="scientific">Limulus polyphemus</name>
    <name type="common">Atlantic horseshoe crab</name>
    <dbReference type="NCBI Taxonomy" id="6850"/>
    <lineage>
        <taxon>Eukaryota</taxon>
        <taxon>Metazoa</taxon>
        <taxon>Ecdysozoa</taxon>
        <taxon>Arthropoda</taxon>
        <taxon>Chelicerata</taxon>
        <taxon>Merostomata</taxon>
        <taxon>Xiphosura</taxon>
        <taxon>Limulidae</taxon>
        <taxon>Limulus</taxon>
    </lineage>
</organism>
<feature type="region of interest" description="Disordered" evidence="1">
    <location>
        <begin position="462"/>
        <end position="496"/>
    </location>
</feature>
<evidence type="ECO:0000259" key="2">
    <source>
        <dbReference type="PROSITE" id="PS50010"/>
    </source>
</evidence>
<dbReference type="Pfam" id="PF00621">
    <property type="entry name" value="RhoGEF"/>
    <property type="match status" value="1"/>
</dbReference>
<feature type="domain" description="DH" evidence="2">
    <location>
        <begin position="1700"/>
        <end position="1827"/>
    </location>
</feature>
<gene>
    <name evidence="4" type="primary">LOC106476467</name>
</gene>
<feature type="compositionally biased region" description="Basic and acidic residues" evidence="1">
    <location>
        <begin position="209"/>
        <end position="227"/>
    </location>
</feature>
<dbReference type="PROSITE" id="PS50010">
    <property type="entry name" value="DH_2"/>
    <property type="match status" value="1"/>
</dbReference>
<dbReference type="GeneID" id="106476467"/>
<feature type="compositionally biased region" description="Polar residues" evidence="1">
    <location>
        <begin position="850"/>
        <end position="873"/>
    </location>
</feature>
<feature type="region of interest" description="Disordered" evidence="1">
    <location>
        <begin position="1383"/>
        <end position="1480"/>
    </location>
</feature>
<accession>A0ABM1RXD2</accession>
<dbReference type="SUPFAM" id="SSF48065">
    <property type="entry name" value="DBL homology domain (DH-domain)"/>
    <property type="match status" value="1"/>
</dbReference>
<feature type="region of interest" description="Disordered" evidence="1">
    <location>
        <begin position="1629"/>
        <end position="1648"/>
    </location>
</feature>
<feature type="compositionally biased region" description="Low complexity" evidence="1">
    <location>
        <begin position="1196"/>
        <end position="1209"/>
    </location>
</feature>
<protein>
    <submittedName>
        <fullName evidence="4">Uncharacterized protein LOC106476467</fullName>
    </submittedName>
</protein>
<reference evidence="4" key="1">
    <citation type="submission" date="2025-08" db="UniProtKB">
        <authorList>
            <consortium name="RefSeq"/>
        </authorList>
    </citation>
    <scope>IDENTIFICATION</scope>
    <source>
        <tissue evidence="4">Muscle</tissue>
    </source>
</reference>
<feature type="compositionally biased region" description="Acidic residues" evidence="1">
    <location>
        <begin position="24"/>
        <end position="36"/>
    </location>
</feature>
<evidence type="ECO:0000313" key="3">
    <source>
        <dbReference type="Proteomes" id="UP000694941"/>
    </source>
</evidence>
<feature type="compositionally biased region" description="Basic and acidic residues" evidence="1">
    <location>
        <begin position="265"/>
        <end position="279"/>
    </location>
</feature>
<dbReference type="PANTHER" id="PTHR12673">
    <property type="entry name" value="FACIOGENITAL DYSPLASIA PROTEIN"/>
    <property type="match status" value="1"/>
</dbReference>
<sequence length="1827" mass="208142">MATNDAEGTDVNHQPLELERHEEDSSEVIEPLEEQEEQRNSKTIKSRIKGGEETVGDASRHALSSSQEAPYRKIYRSLSARLPKSASKKKEESKPNDGAFFSRLALALQRKALKLTSHHKQNKVPVTEPPHKEEPSTSKEAPEGEVRLREKRIRRPRPISFGEEIPVGKEVIRFIDDSGSEISSEIDLYQYITVRKWENGEEDSGLDITSKKTEDKQETQTGRRLENGEADSGLDITSKKTEDIQETQTVRKWENGEADSGLDITSKKTEDKQEKRHETQTLMTEPSNILQTASEKEVKHETQTLVTEPSNILQTASEKGVKHETQTLVTEPSNILQTASEEEEKHETQTLLVTEPSNILQTASEKELKHETQTVVTEPSHILPKLSIRTSFKDKFFKPLFKRKSSQADDISLGTEACKQDTMMASETLSSVPKTSSDSCLKKKLNVSEHFMRMGNRLKPWKTKEEQSRTEITFPKKKPRKKNQKKPVVLQEPFSLKDSQFHKEGSEVSAGHVPPSSSVHLFNSAQMPSEEKDSSCFDTSYSHYYEVIEHLEESKNKETVEKYPLLSELVSDDKNSLDIEHTSEGIQDNTLLEKYITADNFQDNVRPDNDKKELIMSVDERKQAKDVKETIVMEKPIEDIEEAKDVKETIVMEKPTEDREEVKDVKETIVMEKPTAEENEAKDMKETIIMKDSIEEGKEAKDVKETIVIEEAIEKGEEAGDTKETTVMDKVIEEEANNLKYIMLNENLVEKELSEELKHIQHDQWIRRKYFLPKSSKPGVPPRSKKPKSGWHAFPQISIEDKAKILPNRTARPVSPVDKTTRSVSPELKTRKPGSFMERSVSPVSKPERSTSPSYSTERTISSSYKSERTPSPVSKKDNEEPAILISSDVKPIRPLRHFIPQVNLDKYTTAQIEASTSSGAGNHLSEVTGYDEIINSDDNNLVENSGESLLAVDSSPGLADKEVLEEKQKSVSFEEDVKWRTYKTTSGKEKKRPHTVMWPFSFKTPYLEKFQKFSTTVLKPSTFPHSSSKKKTPPQRPPPPKIKLKDAAVQYEENESQQSHDNSLTMEPKVEVKLLSVESEKKNVKIEDQITEHPNVEAFPNSEGKEVLSYDHGTNEQISRSSSQERQTIGTSEKEDKEVDDILSDSVSKETDLKTLLEDKNKVENAFIKNTSVLKYSKPQRPPPPDYSSLKKKISPSPQIPRSISPKSMGENLFQETKSVSPTVLKTGRQPNPPPRAKRQRSKTVEISKGVWKKDEAKVIRSQSFDKHDIKKKSKSQDKTSTNDLILKSLYTQVQKVPGSMKFYSNVENGKKLDEYPKMKFGVLRPPPPPPRYKPKIILSQGENSQNIDPTHAGDKCSSGLKEIEFETSVKEHAEIAASVELPFTQDASEESQVKVKTKPAETNLTSSEQSEELLTKENHTHELHLERLKPSNSFCDTGKDMNIENHQHQFQETGDSKVQIPDEESKSKLQNPKDEGIGPYIVEEISETKLYDESCFPECVKEDEKNFHQSSGDGVDDTLCISDSKWTSSLGSTQKHIKERTEEHKQHRASQLFSDVPEAKEDAKTDDLSYPSSDCKEKSLNKTRVEQRDLSKLDEDFQEKLRLILEKHTQKGQSEVGKDKNVYGERRKEKTVYQRESKPKIKTSPEFPSCDIEVRKARENSSGLMFSSWQEDDSSEESDNEILSLSPSINTEDKKKSKVFSIAQKIMTSEKVFVDNLRLLNEDFRRVIEEAGKEWGMPLIPEVRLNEILKYFPQLQNLNEKLLRELEERIEHWPESGRISDIFVTLGPFLKLYTSYFRDLNSTTTLIDVCRTKYPVFDHVVKEFE</sequence>
<evidence type="ECO:0000313" key="4">
    <source>
        <dbReference type="RefSeq" id="XP_022236037.1"/>
    </source>
</evidence>
<feature type="compositionally biased region" description="Basic and acidic residues" evidence="1">
    <location>
        <begin position="1439"/>
        <end position="1451"/>
    </location>
</feature>
<feature type="non-terminal residue" evidence="4">
    <location>
        <position position="1827"/>
    </location>
</feature>
<dbReference type="InterPro" id="IPR035899">
    <property type="entry name" value="DBL_dom_sf"/>
</dbReference>
<feature type="region of interest" description="Disordered" evidence="1">
    <location>
        <begin position="1531"/>
        <end position="1591"/>
    </location>
</feature>
<dbReference type="Proteomes" id="UP000694941">
    <property type="component" value="Unplaced"/>
</dbReference>
<feature type="region of interest" description="Disordered" evidence="1">
    <location>
        <begin position="773"/>
        <end position="883"/>
    </location>
</feature>
<dbReference type="InterPro" id="IPR000219">
    <property type="entry name" value="DH_dom"/>
</dbReference>
<feature type="compositionally biased region" description="Low complexity" evidence="1">
    <location>
        <begin position="1117"/>
        <end position="1128"/>
    </location>
</feature>
<feature type="compositionally biased region" description="Basic and acidic residues" evidence="1">
    <location>
        <begin position="1629"/>
        <end position="1641"/>
    </location>
</feature>
<feature type="compositionally biased region" description="Basic and acidic residues" evidence="1">
    <location>
        <begin position="237"/>
        <end position="255"/>
    </location>
</feature>
<feature type="region of interest" description="Disordered" evidence="1">
    <location>
        <begin position="1086"/>
        <end position="1251"/>
    </location>
</feature>
<dbReference type="PANTHER" id="PTHR12673:SF267">
    <property type="entry name" value="PROTEIN CBG10230"/>
    <property type="match status" value="1"/>
</dbReference>
<feature type="compositionally biased region" description="Basic and acidic residues" evidence="1">
    <location>
        <begin position="1559"/>
        <end position="1569"/>
    </location>
</feature>
<evidence type="ECO:0000256" key="1">
    <source>
        <dbReference type="SAM" id="MobiDB-lite"/>
    </source>
</evidence>
<feature type="region of interest" description="Disordered" evidence="1">
    <location>
        <begin position="112"/>
        <end position="155"/>
    </location>
</feature>
<feature type="compositionally biased region" description="Basic and acidic residues" evidence="1">
    <location>
        <begin position="1415"/>
        <end position="1431"/>
    </location>
</feature>
<dbReference type="InterPro" id="IPR051092">
    <property type="entry name" value="FYVE_RhoGEF_PH"/>
</dbReference>
<feature type="compositionally biased region" description="Basic and acidic residues" evidence="1">
    <location>
        <begin position="1465"/>
        <end position="1478"/>
    </location>
</feature>
<feature type="compositionally biased region" description="Basic and acidic residues" evidence="1">
    <location>
        <begin position="1086"/>
        <end position="1096"/>
    </location>
</feature>
<proteinExistence type="predicted"/>
<feature type="region of interest" description="Disordered" evidence="1">
    <location>
        <begin position="201"/>
        <end position="281"/>
    </location>
</feature>
<keyword evidence="3" id="KW-1185">Reference proteome</keyword>
<feature type="compositionally biased region" description="Basic and acidic residues" evidence="1">
    <location>
        <begin position="129"/>
        <end position="148"/>
    </location>
</feature>
<dbReference type="RefSeq" id="XP_022236037.1">
    <property type="nucleotide sequence ID" value="XM_022380329.1"/>
</dbReference>
<feature type="region of interest" description="Disordered" evidence="1">
    <location>
        <begin position="1022"/>
        <end position="1043"/>
    </location>
</feature>
<dbReference type="Gene3D" id="1.20.900.10">
    <property type="entry name" value="Dbl homology (DH) domain"/>
    <property type="match status" value="1"/>
</dbReference>